<reference evidence="1 2" key="1">
    <citation type="submission" date="2018-10" db="EMBL/GenBank/DDBJ databases">
        <title>Improved assembly of the deer mouse Peromyscus maniculatus genome.</title>
        <authorList>
            <person name="Lassance J.-M."/>
            <person name="Hoekstra H.E."/>
        </authorList>
    </citation>
    <scope>NUCLEOTIDE SEQUENCE [LARGE SCALE GENOMIC DNA]</scope>
</reference>
<dbReference type="Proteomes" id="UP000694547">
    <property type="component" value="Chromosome 10"/>
</dbReference>
<accession>A0A8C9CRX6</accession>
<evidence type="ECO:0000313" key="1">
    <source>
        <dbReference type="Ensembl" id="ENSPEMP00000036050.1"/>
    </source>
</evidence>
<evidence type="ECO:0000313" key="2">
    <source>
        <dbReference type="Proteomes" id="UP000694547"/>
    </source>
</evidence>
<keyword evidence="2" id="KW-1185">Reference proteome</keyword>
<reference evidence="1" key="2">
    <citation type="submission" date="2025-08" db="UniProtKB">
        <authorList>
            <consortium name="Ensembl"/>
        </authorList>
    </citation>
    <scope>IDENTIFICATION</scope>
</reference>
<dbReference type="Ensembl" id="ENSPEMT00000037602.1">
    <property type="protein sequence ID" value="ENSPEMP00000036050.1"/>
    <property type="gene ID" value="ENSPEMG00000028066.1"/>
</dbReference>
<protein>
    <submittedName>
        <fullName evidence="1">Uncharacterized protein</fullName>
    </submittedName>
</protein>
<name>A0A8C9CRX6_PERMB</name>
<proteinExistence type="predicted"/>
<reference evidence="1" key="3">
    <citation type="submission" date="2025-09" db="UniProtKB">
        <authorList>
            <consortium name="Ensembl"/>
        </authorList>
    </citation>
    <scope>IDENTIFICATION</scope>
</reference>
<sequence>VDSRFPDFRSPVTLKSLSRCGRNSGGRWFVFFKFGTVDLAVSKEATSHQALPPALYWELEDPSFCPDPQSDAESKNLACRPGTWIFVHGDSCHLTTEEDTIPVDHCDPRSIRPS</sequence>
<dbReference type="GeneTree" id="ENSGT00940000167396"/>
<dbReference type="AlphaFoldDB" id="A0A8C9CRX6"/>
<organism evidence="1 2">
    <name type="scientific">Peromyscus maniculatus bairdii</name>
    <name type="common">Prairie deer mouse</name>
    <dbReference type="NCBI Taxonomy" id="230844"/>
    <lineage>
        <taxon>Eukaryota</taxon>
        <taxon>Metazoa</taxon>
        <taxon>Chordata</taxon>
        <taxon>Craniata</taxon>
        <taxon>Vertebrata</taxon>
        <taxon>Euteleostomi</taxon>
        <taxon>Mammalia</taxon>
        <taxon>Eutheria</taxon>
        <taxon>Euarchontoglires</taxon>
        <taxon>Glires</taxon>
        <taxon>Rodentia</taxon>
        <taxon>Myomorpha</taxon>
        <taxon>Muroidea</taxon>
        <taxon>Cricetidae</taxon>
        <taxon>Neotominae</taxon>
        <taxon>Peromyscus</taxon>
    </lineage>
</organism>